<dbReference type="EMBL" id="HBIJ01016677">
    <property type="protein sequence ID" value="CAE0370343.1"/>
    <property type="molecule type" value="Transcribed_RNA"/>
</dbReference>
<name>A0A7S3K296_9STRA</name>
<organism evidence="1">
    <name type="scientific">Aureoumbra lagunensis</name>
    <dbReference type="NCBI Taxonomy" id="44058"/>
    <lineage>
        <taxon>Eukaryota</taxon>
        <taxon>Sar</taxon>
        <taxon>Stramenopiles</taxon>
        <taxon>Ochrophyta</taxon>
        <taxon>Pelagophyceae</taxon>
        <taxon>Pelagomonadales</taxon>
        <taxon>Aureoumbra</taxon>
    </lineage>
</organism>
<sequence>MAQRDVFIKDWVNEQVAVKDDALKIEFHRRNKAYHIAHIDTVMYELRYVDQCKLEALMINNWSAIRDMLLADSPRFSDDNLRELDDKIREKKAKISDNGSKITILDRWFKCK</sequence>
<accession>A0A7S3K296</accession>
<proteinExistence type="predicted"/>
<gene>
    <name evidence="1" type="ORF">ALAG00032_LOCUS11120</name>
</gene>
<dbReference type="AlphaFoldDB" id="A0A7S3K296"/>
<reference evidence="1" key="1">
    <citation type="submission" date="2021-01" db="EMBL/GenBank/DDBJ databases">
        <authorList>
            <person name="Corre E."/>
            <person name="Pelletier E."/>
            <person name="Niang G."/>
            <person name="Scheremetjew M."/>
            <person name="Finn R."/>
            <person name="Kale V."/>
            <person name="Holt S."/>
            <person name="Cochrane G."/>
            <person name="Meng A."/>
            <person name="Brown T."/>
            <person name="Cohen L."/>
        </authorList>
    </citation>
    <scope>NUCLEOTIDE SEQUENCE</scope>
    <source>
        <strain evidence="1">CCMP1510</strain>
    </source>
</reference>
<protein>
    <submittedName>
        <fullName evidence="1">Uncharacterized protein</fullName>
    </submittedName>
</protein>
<evidence type="ECO:0000313" key="1">
    <source>
        <dbReference type="EMBL" id="CAE0370343.1"/>
    </source>
</evidence>